<dbReference type="InterPro" id="IPR036388">
    <property type="entry name" value="WH-like_DNA-bd_sf"/>
</dbReference>
<dbReference type="InterPro" id="IPR000835">
    <property type="entry name" value="HTH_MarR-typ"/>
</dbReference>
<feature type="domain" description="HTH marR-type" evidence="5">
    <location>
        <begin position="23"/>
        <end position="155"/>
    </location>
</feature>
<proteinExistence type="predicted"/>
<dbReference type="InterPro" id="IPR023187">
    <property type="entry name" value="Tscrpt_reg_MarR-type_CS"/>
</dbReference>
<evidence type="ECO:0000256" key="4">
    <source>
        <dbReference type="SAM" id="MobiDB-lite"/>
    </source>
</evidence>
<evidence type="ECO:0000256" key="2">
    <source>
        <dbReference type="ARBA" id="ARBA00023125"/>
    </source>
</evidence>
<evidence type="ECO:0000259" key="5">
    <source>
        <dbReference type="PROSITE" id="PS50995"/>
    </source>
</evidence>
<dbReference type="EMBL" id="CABFWF030000012">
    <property type="protein sequence ID" value="CAD7040516.1"/>
    <property type="molecule type" value="Genomic_DNA"/>
</dbReference>
<dbReference type="SUPFAM" id="SSF46785">
    <property type="entry name" value="Winged helix' DNA-binding domain"/>
    <property type="match status" value="1"/>
</dbReference>
<dbReference type="PANTHER" id="PTHR42756">
    <property type="entry name" value="TRANSCRIPTIONAL REGULATOR, MARR"/>
    <property type="match status" value="1"/>
</dbReference>
<dbReference type="Gene3D" id="1.10.10.10">
    <property type="entry name" value="Winged helix-like DNA-binding domain superfamily/Winged helix DNA-binding domain"/>
    <property type="match status" value="1"/>
</dbReference>
<name>A0ABN7JP41_9HYPH</name>
<dbReference type="PANTHER" id="PTHR42756:SF1">
    <property type="entry name" value="TRANSCRIPTIONAL REPRESSOR OF EMRAB OPERON"/>
    <property type="match status" value="1"/>
</dbReference>
<accession>A0ABN7JP41</accession>
<evidence type="ECO:0000256" key="3">
    <source>
        <dbReference type="ARBA" id="ARBA00023163"/>
    </source>
</evidence>
<keyword evidence="3" id="KW-0804">Transcription</keyword>
<reference evidence="6 7" key="1">
    <citation type="submission" date="2020-11" db="EMBL/GenBank/DDBJ databases">
        <authorList>
            <person name="Lassalle F."/>
        </authorList>
    </citation>
    <scope>NUCLEOTIDE SEQUENCE [LARGE SCALE GENOMIC DNA]</scope>
    <source>
        <strain evidence="6 7">JC140</strain>
    </source>
</reference>
<gene>
    <name evidence="6" type="ORF">REJC140_00889</name>
</gene>
<feature type="compositionally biased region" description="Basic residues" evidence="4">
    <location>
        <begin position="1"/>
        <end position="14"/>
    </location>
</feature>
<keyword evidence="1" id="KW-0805">Transcription regulation</keyword>
<feature type="region of interest" description="Disordered" evidence="4">
    <location>
        <begin position="1"/>
        <end position="21"/>
    </location>
</feature>
<comment type="caution">
    <text evidence="6">The sequence shown here is derived from an EMBL/GenBank/DDBJ whole genome shotgun (WGS) entry which is preliminary data.</text>
</comment>
<dbReference type="InterPro" id="IPR036390">
    <property type="entry name" value="WH_DNA-bd_sf"/>
</dbReference>
<evidence type="ECO:0000256" key="1">
    <source>
        <dbReference type="ARBA" id="ARBA00023015"/>
    </source>
</evidence>
<dbReference type="PROSITE" id="PS50995">
    <property type="entry name" value="HTH_MARR_2"/>
    <property type="match status" value="1"/>
</dbReference>
<keyword evidence="7" id="KW-1185">Reference proteome</keyword>
<dbReference type="PROSITE" id="PS01117">
    <property type="entry name" value="HTH_MARR_1"/>
    <property type="match status" value="1"/>
</dbReference>
<organism evidence="6 7">
    <name type="scientific">Pseudorhizobium endolithicum</name>
    <dbReference type="NCBI Taxonomy" id="1191678"/>
    <lineage>
        <taxon>Bacteria</taxon>
        <taxon>Pseudomonadati</taxon>
        <taxon>Pseudomonadota</taxon>
        <taxon>Alphaproteobacteria</taxon>
        <taxon>Hyphomicrobiales</taxon>
        <taxon>Rhizobiaceae</taxon>
        <taxon>Rhizobium/Agrobacterium group</taxon>
        <taxon>Pseudorhizobium</taxon>
    </lineage>
</organism>
<dbReference type="Proteomes" id="UP000606921">
    <property type="component" value="Unassembled WGS sequence"/>
</dbReference>
<protein>
    <submittedName>
        <fullName evidence="6">Transcriptional regulator</fullName>
    </submittedName>
</protein>
<dbReference type="Pfam" id="PF12802">
    <property type="entry name" value="MarR_2"/>
    <property type="match status" value="1"/>
</dbReference>
<dbReference type="PRINTS" id="PR00598">
    <property type="entry name" value="HTHMARR"/>
</dbReference>
<evidence type="ECO:0000313" key="7">
    <source>
        <dbReference type="Proteomes" id="UP000606921"/>
    </source>
</evidence>
<sequence>MSKKKGGKKGKGGKKKDLEGLSSADIANAVTQAARSMRTALSRSLAESGLYAGQDGVVLALAEEDGLTAGELAARLGVKAPTMTRTVGRMEAQGFLQRREDGTDGRLTKVFLTESGHASVERISRSVAECSRRALSDFSDKEVRQLLRLLRAMDDNLNERAAPDSNSGAGL</sequence>
<evidence type="ECO:0000313" key="6">
    <source>
        <dbReference type="EMBL" id="CAD7040516.1"/>
    </source>
</evidence>
<dbReference type="InterPro" id="IPR011991">
    <property type="entry name" value="ArsR-like_HTH"/>
</dbReference>
<dbReference type="CDD" id="cd00090">
    <property type="entry name" value="HTH_ARSR"/>
    <property type="match status" value="1"/>
</dbReference>
<dbReference type="SMART" id="SM00347">
    <property type="entry name" value="HTH_MARR"/>
    <property type="match status" value="1"/>
</dbReference>
<keyword evidence="2" id="KW-0238">DNA-binding</keyword>